<dbReference type="SUPFAM" id="SSF141571">
    <property type="entry name" value="Pentapeptide repeat-like"/>
    <property type="match status" value="1"/>
</dbReference>
<dbReference type="EMBL" id="RZGZ01000003">
    <property type="protein sequence ID" value="RUQ98973.1"/>
    <property type="molecule type" value="Genomic_DNA"/>
</dbReference>
<feature type="compositionally biased region" description="Basic and acidic residues" evidence="1">
    <location>
        <begin position="21"/>
        <end position="31"/>
    </location>
</feature>
<proteinExistence type="predicted"/>
<gene>
    <name evidence="2" type="ORF">ELQ94_11635</name>
</gene>
<dbReference type="Proteomes" id="UP000274909">
    <property type="component" value="Unassembled WGS sequence"/>
</dbReference>
<dbReference type="Gene3D" id="2.160.20.80">
    <property type="entry name" value="E3 ubiquitin-protein ligase SopA"/>
    <property type="match status" value="1"/>
</dbReference>
<accession>A0A3S0X5C9</accession>
<sequence>MARRTSSSPRLTPVRLPPLEDGDRAELVEESSHDARRYGDLDVSGLDLTDMRFGECAFDGVRSDALRLRGSRITDSTIERLEAPVLDAPSSFWRDVEIVSSRSGSTDLYDAELRSVSIGQSKFGYLNLRGAKVSDVVVRDTVLEELDLGGAEVTRLALPGCRIGVLDVSRARLVDVDLRGAEFSTITGVESLKGAIVSEDQLAEFAPLFAAALGVRVE</sequence>
<dbReference type="RefSeq" id="WP_127050517.1">
    <property type="nucleotide sequence ID" value="NZ_RZGZ01000003.1"/>
</dbReference>
<reference evidence="2 3" key="1">
    <citation type="submission" date="2018-12" db="EMBL/GenBank/DDBJ databases">
        <authorList>
            <person name="Li F."/>
        </authorList>
    </citation>
    <scope>NUCLEOTIDE SEQUENCE [LARGE SCALE GENOMIC DNA]</scope>
    <source>
        <strain evidence="2 3">EGI 6500705</strain>
    </source>
</reference>
<comment type="caution">
    <text evidence="2">The sequence shown here is derived from an EMBL/GenBank/DDBJ whole genome shotgun (WGS) entry which is preliminary data.</text>
</comment>
<evidence type="ECO:0000313" key="2">
    <source>
        <dbReference type="EMBL" id="RUQ98973.1"/>
    </source>
</evidence>
<evidence type="ECO:0000256" key="1">
    <source>
        <dbReference type="SAM" id="MobiDB-lite"/>
    </source>
</evidence>
<protein>
    <submittedName>
        <fullName evidence="2">Pentapeptide repeat-containing protein</fullName>
    </submittedName>
</protein>
<dbReference type="OrthoDB" id="2579959at2"/>
<name>A0A3S0X5C9_9MICO</name>
<evidence type="ECO:0000313" key="3">
    <source>
        <dbReference type="Proteomes" id="UP000274909"/>
    </source>
</evidence>
<dbReference type="AlphaFoldDB" id="A0A3S0X5C9"/>
<keyword evidence="3" id="KW-1185">Reference proteome</keyword>
<feature type="compositionally biased region" description="Polar residues" evidence="1">
    <location>
        <begin position="1"/>
        <end position="10"/>
    </location>
</feature>
<feature type="region of interest" description="Disordered" evidence="1">
    <location>
        <begin position="1"/>
        <end position="31"/>
    </location>
</feature>
<organism evidence="2 3">
    <name type="scientific">Labedella endophytica</name>
    <dbReference type="NCBI Taxonomy" id="1523160"/>
    <lineage>
        <taxon>Bacteria</taxon>
        <taxon>Bacillati</taxon>
        <taxon>Actinomycetota</taxon>
        <taxon>Actinomycetes</taxon>
        <taxon>Micrococcales</taxon>
        <taxon>Microbacteriaceae</taxon>
        <taxon>Labedella</taxon>
    </lineage>
</organism>